<proteinExistence type="predicted"/>
<keyword evidence="6" id="KW-1185">Reference proteome</keyword>
<gene>
    <name evidence="5" type="ORF">GCM10011505_40530</name>
</gene>
<dbReference type="SMART" id="SM00345">
    <property type="entry name" value="HTH_GNTR"/>
    <property type="match status" value="1"/>
</dbReference>
<dbReference type="SUPFAM" id="SSF64288">
    <property type="entry name" value="Chorismate lyase-like"/>
    <property type="match status" value="1"/>
</dbReference>
<evidence type="ECO:0000256" key="2">
    <source>
        <dbReference type="ARBA" id="ARBA00023125"/>
    </source>
</evidence>
<sequence length="243" mass="26661">MLHPHLPSDERLPAYLRLRDALAARIAAGEWGPDAVLPSENALARDHHLSVGTVRKAVQHLVDEGLLERRQGSGTYLRKPAFDATLFRFFQMQTPGEDGQSIPKSQLIARVRVTPPAPVAAILGTADTIRIDRLRSLSGRPILAEEIYVPASRFPGLETIAAHDLGPLLYPVYYDRFGIFVARAIDDVSFATADAGTAALLGITEGDPVAEIERTAFTIDGTAIEWRIARGNARNFRYRSRIG</sequence>
<dbReference type="InterPro" id="IPR050679">
    <property type="entry name" value="Bact_HTH_transcr_reg"/>
</dbReference>
<reference evidence="6" key="1">
    <citation type="journal article" date="2019" name="Int. J. Syst. Evol. Microbiol.">
        <title>The Global Catalogue of Microorganisms (GCM) 10K type strain sequencing project: providing services to taxonomists for standard genome sequencing and annotation.</title>
        <authorList>
            <consortium name="The Broad Institute Genomics Platform"/>
            <consortium name="The Broad Institute Genome Sequencing Center for Infectious Disease"/>
            <person name="Wu L."/>
            <person name="Ma J."/>
        </authorList>
    </citation>
    <scope>NUCLEOTIDE SEQUENCE [LARGE SCALE GENOMIC DNA]</scope>
    <source>
        <strain evidence="6">CGMCC 1.10188</strain>
    </source>
</reference>
<dbReference type="PANTHER" id="PTHR44846:SF1">
    <property type="entry name" value="MANNOSYL-D-GLYCERATE TRANSPORT_METABOLISM SYSTEM REPRESSOR MNGR-RELATED"/>
    <property type="match status" value="1"/>
</dbReference>
<dbReference type="InterPro" id="IPR036388">
    <property type="entry name" value="WH-like_DNA-bd_sf"/>
</dbReference>
<evidence type="ECO:0000313" key="6">
    <source>
        <dbReference type="Proteomes" id="UP000603352"/>
    </source>
</evidence>
<dbReference type="Pfam" id="PF00392">
    <property type="entry name" value="GntR"/>
    <property type="match status" value="1"/>
</dbReference>
<keyword evidence="3" id="KW-0804">Transcription</keyword>
<accession>A0ABQ1IYD3</accession>
<dbReference type="SMART" id="SM00866">
    <property type="entry name" value="UTRA"/>
    <property type="match status" value="1"/>
</dbReference>
<dbReference type="Gene3D" id="3.40.1410.10">
    <property type="entry name" value="Chorismate lyase-like"/>
    <property type="match status" value="1"/>
</dbReference>
<dbReference type="InterPro" id="IPR000524">
    <property type="entry name" value="Tscrpt_reg_HTH_GntR"/>
</dbReference>
<dbReference type="SUPFAM" id="SSF46785">
    <property type="entry name" value="Winged helix' DNA-binding domain"/>
    <property type="match status" value="1"/>
</dbReference>
<dbReference type="RefSeq" id="WP_188581286.1">
    <property type="nucleotide sequence ID" value="NZ_BMDZ01000062.1"/>
</dbReference>
<comment type="caution">
    <text evidence="5">The sequence shown here is derived from an EMBL/GenBank/DDBJ whole genome shotgun (WGS) entry which is preliminary data.</text>
</comment>
<evidence type="ECO:0000256" key="1">
    <source>
        <dbReference type="ARBA" id="ARBA00023015"/>
    </source>
</evidence>
<keyword evidence="2" id="KW-0238">DNA-binding</keyword>
<dbReference type="Pfam" id="PF07702">
    <property type="entry name" value="UTRA"/>
    <property type="match status" value="1"/>
</dbReference>
<name>A0ABQ1IYD3_9PROT</name>
<dbReference type="PROSITE" id="PS50949">
    <property type="entry name" value="HTH_GNTR"/>
    <property type="match status" value="1"/>
</dbReference>
<evidence type="ECO:0000313" key="5">
    <source>
        <dbReference type="EMBL" id="GGB55448.1"/>
    </source>
</evidence>
<dbReference type="EMBL" id="BMDZ01000062">
    <property type="protein sequence ID" value="GGB55448.1"/>
    <property type="molecule type" value="Genomic_DNA"/>
</dbReference>
<dbReference type="CDD" id="cd07377">
    <property type="entry name" value="WHTH_GntR"/>
    <property type="match status" value="1"/>
</dbReference>
<organism evidence="5 6">
    <name type="scientific">Tistrella bauzanensis</name>
    <dbReference type="NCBI Taxonomy" id="657419"/>
    <lineage>
        <taxon>Bacteria</taxon>
        <taxon>Pseudomonadati</taxon>
        <taxon>Pseudomonadota</taxon>
        <taxon>Alphaproteobacteria</taxon>
        <taxon>Geminicoccales</taxon>
        <taxon>Geminicoccaceae</taxon>
        <taxon>Tistrella</taxon>
    </lineage>
</organism>
<dbReference type="InterPro" id="IPR011663">
    <property type="entry name" value="UTRA"/>
</dbReference>
<dbReference type="Proteomes" id="UP000603352">
    <property type="component" value="Unassembled WGS sequence"/>
</dbReference>
<dbReference type="PANTHER" id="PTHR44846">
    <property type="entry name" value="MANNOSYL-D-GLYCERATE TRANSPORT/METABOLISM SYSTEM REPRESSOR MNGR-RELATED"/>
    <property type="match status" value="1"/>
</dbReference>
<dbReference type="Gene3D" id="1.10.10.10">
    <property type="entry name" value="Winged helix-like DNA-binding domain superfamily/Winged helix DNA-binding domain"/>
    <property type="match status" value="1"/>
</dbReference>
<dbReference type="InterPro" id="IPR028978">
    <property type="entry name" value="Chorismate_lyase_/UTRA_dom_sf"/>
</dbReference>
<evidence type="ECO:0000256" key="3">
    <source>
        <dbReference type="ARBA" id="ARBA00023163"/>
    </source>
</evidence>
<keyword evidence="1" id="KW-0805">Transcription regulation</keyword>
<dbReference type="InterPro" id="IPR036390">
    <property type="entry name" value="WH_DNA-bd_sf"/>
</dbReference>
<evidence type="ECO:0000259" key="4">
    <source>
        <dbReference type="PROSITE" id="PS50949"/>
    </source>
</evidence>
<protein>
    <submittedName>
        <fullName evidence="5">GntR family transcriptional regulator</fullName>
    </submittedName>
</protein>
<feature type="domain" description="HTH gntR-type" evidence="4">
    <location>
        <begin position="12"/>
        <end position="80"/>
    </location>
</feature>